<accession>A0A3P6SDF6</accession>
<dbReference type="EMBL" id="UYRU01042259">
    <property type="protein sequence ID" value="VDK73992.1"/>
    <property type="molecule type" value="Genomic_DNA"/>
</dbReference>
<evidence type="ECO:0000256" key="1">
    <source>
        <dbReference type="SAM" id="MobiDB-lite"/>
    </source>
</evidence>
<dbReference type="Proteomes" id="UP000281553">
    <property type="component" value="Unassembled WGS sequence"/>
</dbReference>
<dbReference type="Gene3D" id="2.60.40.640">
    <property type="match status" value="1"/>
</dbReference>
<evidence type="ECO:0000313" key="3">
    <source>
        <dbReference type="Proteomes" id="UP000281553"/>
    </source>
</evidence>
<dbReference type="AlphaFoldDB" id="A0A3P6SDF6"/>
<evidence type="ECO:0000313" key="2">
    <source>
        <dbReference type="EMBL" id="VDK73992.1"/>
    </source>
</evidence>
<feature type="compositionally biased region" description="Polar residues" evidence="1">
    <location>
        <begin position="335"/>
        <end position="354"/>
    </location>
</feature>
<gene>
    <name evidence="2" type="ORF">DILT_LOCUS2544</name>
</gene>
<reference evidence="2 3" key="1">
    <citation type="submission" date="2018-11" db="EMBL/GenBank/DDBJ databases">
        <authorList>
            <consortium name="Pathogen Informatics"/>
        </authorList>
    </citation>
    <scope>NUCLEOTIDE SEQUENCE [LARGE SCALE GENOMIC DNA]</scope>
</reference>
<organism evidence="2 3">
    <name type="scientific">Dibothriocephalus latus</name>
    <name type="common">Fish tapeworm</name>
    <name type="synonym">Diphyllobothrium latum</name>
    <dbReference type="NCBI Taxonomy" id="60516"/>
    <lineage>
        <taxon>Eukaryota</taxon>
        <taxon>Metazoa</taxon>
        <taxon>Spiralia</taxon>
        <taxon>Lophotrochozoa</taxon>
        <taxon>Platyhelminthes</taxon>
        <taxon>Cestoda</taxon>
        <taxon>Eucestoda</taxon>
        <taxon>Diphyllobothriidea</taxon>
        <taxon>Diphyllobothriidae</taxon>
        <taxon>Dibothriocephalus</taxon>
    </lineage>
</organism>
<dbReference type="OrthoDB" id="6241807at2759"/>
<dbReference type="InterPro" id="IPR014752">
    <property type="entry name" value="Arrestin-like_C"/>
</dbReference>
<proteinExistence type="predicted"/>
<protein>
    <submittedName>
        <fullName evidence="2">Uncharacterized protein</fullName>
    </submittedName>
</protein>
<sequence length="420" mass="46212">MANADKCITEDTEIVGYAQVANDRSLAKTMTEIREGPKALQYIPKTTSNAVGKDFPEVEEKPFVCEKEKMDMLVTTVYRTADTAPWEYNGVYRPDPNDPLAKYVNEVRIEFHDNKVNQGDNLPGRVFLDLKEPTRLDQVIVDLNDTMVGVDKNGTVKPKWTDKNKPQTTQPQPTTFRVVPTVDTSKRVTLPAGTNAIPFEIQVPKGAIPTFNYVSPKDGASVVNSYSAEGVTRLNGKTARTDRVTVDVKGLGDTQGGLGFNDANNEVAIAKKYVKKGTGIDYGLGQKKDSDQKKNDDVEASVVQHVRCPPVGINDTTTLKPDLKPSKSSKSSSSVINNYNEDPTNTSKLPNDNLSNVFEQENAPVKADLPSITTKDFESNYKLKLKGGDAAYEAPFALVDDLKQGWRPTHLTQPTSIRRA</sequence>
<feature type="region of interest" description="Disordered" evidence="1">
    <location>
        <begin position="310"/>
        <end position="354"/>
    </location>
</feature>
<name>A0A3P6SDF6_DIBLA</name>
<feature type="region of interest" description="Disordered" evidence="1">
    <location>
        <begin position="154"/>
        <end position="173"/>
    </location>
</feature>
<keyword evidence="3" id="KW-1185">Reference proteome</keyword>